<keyword evidence="2" id="KW-1185">Reference proteome</keyword>
<proteinExistence type="predicted"/>
<reference evidence="1 2" key="1">
    <citation type="submission" date="2018-07" db="EMBL/GenBank/DDBJ databases">
        <title>Leeuwenhoekiella genomics.</title>
        <authorList>
            <person name="Tahon G."/>
            <person name="Willems A."/>
        </authorList>
    </citation>
    <scope>NUCLEOTIDE SEQUENCE [LARGE SCALE GENOMIC DNA]</scope>
    <source>
        <strain evidence="1 2">LMG 29608</strain>
    </source>
</reference>
<dbReference type="RefSeq" id="WP_128766543.1">
    <property type="nucleotide sequence ID" value="NZ_JBHUOO010000020.1"/>
</dbReference>
<dbReference type="Proteomes" id="UP000289859">
    <property type="component" value="Unassembled WGS sequence"/>
</dbReference>
<protein>
    <submittedName>
        <fullName evidence="1">Uncharacterized protein</fullName>
    </submittedName>
</protein>
<comment type="caution">
    <text evidence="1">The sequence shown here is derived from an EMBL/GenBank/DDBJ whole genome shotgun (WGS) entry which is preliminary data.</text>
</comment>
<accession>A0A4Q0NX62</accession>
<dbReference type="EMBL" id="QOVK01000019">
    <property type="protein sequence ID" value="RXG16381.1"/>
    <property type="molecule type" value="Genomic_DNA"/>
</dbReference>
<evidence type="ECO:0000313" key="1">
    <source>
        <dbReference type="EMBL" id="RXG16381.1"/>
    </source>
</evidence>
<organism evidence="1 2">
    <name type="scientific">Leeuwenhoekiella polynyae</name>
    <dbReference type="NCBI Taxonomy" id="1550906"/>
    <lineage>
        <taxon>Bacteria</taxon>
        <taxon>Pseudomonadati</taxon>
        <taxon>Bacteroidota</taxon>
        <taxon>Flavobacteriia</taxon>
        <taxon>Flavobacteriales</taxon>
        <taxon>Flavobacteriaceae</taxon>
        <taxon>Leeuwenhoekiella</taxon>
    </lineage>
</organism>
<sequence>MEAGIQILQKAEAAKLYKDLIIQLNKDFLRAGIADQFGEKLTPEALVRNLTATLYTTIVSDFEAYLNLLYVIDVSESKIKKLPQQEVHEFALAVSALILEREFVKVSFKNRNE</sequence>
<dbReference type="AlphaFoldDB" id="A0A4Q0NX62"/>
<dbReference type="OrthoDB" id="1120195at2"/>
<evidence type="ECO:0000313" key="2">
    <source>
        <dbReference type="Proteomes" id="UP000289859"/>
    </source>
</evidence>
<name>A0A4Q0NX62_9FLAO</name>
<gene>
    <name evidence="1" type="ORF">DSM02_3244</name>
</gene>